<feature type="transmembrane region" description="Helical" evidence="7">
    <location>
        <begin position="371"/>
        <end position="389"/>
    </location>
</feature>
<evidence type="ECO:0000256" key="6">
    <source>
        <dbReference type="ARBA" id="ARBA00023136"/>
    </source>
</evidence>
<feature type="transmembrane region" description="Helical" evidence="7">
    <location>
        <begin position="319"/>
        <end position="341"/>
    </location>
</feature>
<dbReference type="PANTHER" id="PTHR30250">
    <property type="entry name" value="PST FAMILY PREDICTED COLANIC ACID TRANSPORTER"/>
    <property type="match status" value="1"/>
</dbReference>
<evidence type="ECO:0000256" key="3">
    <source>
        <dbReference type="ARBA" id="ARBA00022475"/>
    </source>
</evidence>
<feature type="transmembrane region" description="Helical" evidence="7">
    <location>
        <begin position="104"/>
        <end position="123"/>
    </location>
</feature>
<proteinExistence type="inferred from homology"/>
<evidence type="ECO:0000256" key="7">
    <source>
        <dbReference type="SAM" id="Phobius"/>
    </source>
</evidence>
<keyword evidence="6 7" id="KW-0472">Membrane</keyword>
<evidence type="ECO:0000256" key="4">
    <source>
        <dbReference type="ARBA" id="ARBA00022692"/>
    </source>
</evidence>
<keyword evidence="9" id="KW-1185">Reference proteome</keyword>
<keyword evidence="4 7" id="KW-0812">Transmembrane</keyword>
<dbReference type="GO" id="GO:0005886">
    <property type="term" value="C:plasma membrane"/>
    <property type="evidence" value="ECO:0007669"/>
    <property type="project" value="UniProtKB-SubCell"/>
</dbReference>
<organism evidence="8 9">
    <name type="scientific">Grimontia celer</name>
    <dbReference type="NCBI Taxonomy" id="1796497"/>
    <lineage>
        <taxon>Bacteria</taxon>
        <taxon>Pseudomonadati</taxon>
        <taxon>Pseudomonadota</taxon>
        <taxon>Gammaproteobacteria</taxon>
        <taxon>Vibrionales</taxon>
        <taxon>Vibrionaceae</taxon>
        <taxon>Grimontia</taxon>
    </lineage>
</organism>
<keyword evidence="3" id="KW-1003">Cell membrane</keyword>
<dbReference type="STRING" id="1796497.GCE9029_01906"/>
<reference evidence="9" key="1">
    <citation type="submission" date="2016-02" db="EMBL/GenBank/DDBJ databases">
        <authorList>
            <person name="Rodrigo-Torres Lidia"/>
            <person name="Arahal R.David."/>
        </authorList>
    </citation>
    <scope>NUCLEOTIDE SEQUENCE [LARGE SCALE GENOMIC DNA]</scope>
    <source>
        <strain evidence="9">CECT 9029</strain>
    </source>
</reference>
<evidence type="ECO:0000313" key="8">
    <source>
        <dbReference type="EMBL" id="CZF80178.1"/>
    </source>
</evidence>
<dbReference type="EMBL" id="FIZX01000001">
    <property type="protein sequence ID" value="CZF80178.1"/>
    <property type="molecule type" value="Genomic_DNA"/>
</dbReference>
<keyword evidence="5 7" id="KW-1133">Transmembrane helix</keyword>
<dbReference type="Proteomes" id="UP000071641">
    <property type="component" value="Unassembled WGS sequence"/>
</dbReference>
<feature type="transmembrane region" description="Helical" evidence="7">
    <location>
        <begin position="27"/>
        <end position="50"/>
    </location>
</feature>
<evidence type="ECO:0000313" key="9">
    <source>
        <dbReference type="Proteomes" id="UP000071641"/>
    </source>
</evidence>
<name>A0A128F037_9GAMM</name>
<evidence type="ECO:0000256" key="1">
    <source>
        <dbReference type="ARBA" id="ARBA00004651"/>
    </source>
</evidence>
<sequence>MTGTAVAQAIPIAISPILTRIYSPDEFGLFAIFMAIVSILGVVSTGRYELAIMLPKKDEDALYVAISSFFICSLLSVVILAIVVVSGDALSILLDKPKIKKYLYLVPFFIFVSGSYQTLNYWLNRKKRYKTISLNRTVQSGTSNFSQLGFGVLGQSYGLIVGTLMGQIFSLLFLFRSSDGLKPKSFKIKKIKLFSIMRKYSDFPKFDVPSSLINIAANQMPSILLASIFGGAVSGYYYLTQRVLQAPITLISSSVLDVFKQKASEDYKSYGNCKSIFRKTFLTLTLISLPPSLVLYIYIEDLFSIIFGEQWKESGTYAKILIPALCLRFIVNPLSFMIYVAQKQVVNLFGMSLLFIMVLVGIIISDTSTEAIASISISFVTVYLLYLFVSARIAKAI</sequence>
<evidence type="ECO:0000256" key="2">
    <source>
        <dbReference type="ARBA" id="ARBA00007430"/>
    </source>
</evidence>
<feature type="transmembrane region" description="Helical" evidence="7">
    <location>
        <begin position="220"/>
        <end position="239"/>
    </location>
</feature>
<dbReference type="PANTHER" id="PTHR30250:SF10">
    <property type="entry name" value="LIPOPOLYSACCHARIDE BIOSYNTHESIS PROTEIN WZXC"/>
    <property type="match status" value="1"/>
</dbReference>
<feature type="transmembrane region" description="Helical" evidence="7">
    <location>
        <begin position="281"/>
        <end position="299"/>
    </location>
</feature>
<dbReference type="InterPro" id="IPR050833">
    <property type="entry name" value="Poly_Biosynth_Transport"/>
</dbReference>
<dbReference type="AlphaFoldDB" id="A0A128F037"/>
<gene>
    <name evidence="8" type="ORF">GCE9029_01906</name>
</gene>
<accession>A0A128F037</accession>
<comment type="subcellular location">
    <subcellularLocation>
        <location evidence="1">Cell membrane</location>
        <topology evidence="1">Multi-pass membrane protein</topology>
    </subcellularLocation>
</comment>
<feature type="transmembrane region" description="Helical" evidence="7">
    <location>
        <begin position="348"/>
        <end position="365"/>
    </location>
</feature>
<evidence type="ECO:0000256" key="5">
    <source>
        <dbReference type="ARBA" id="ARBA00022989"/>
    </source>
</evidence>
<protein>
    <submittedName>
        <fullName evidence="8">Colanic acid exporter</fullName>
    </submittedName>
</protein>
<dbReference type="Pfam" id="PF13440">
    <property type="entry name" value="Polysacc_synt_3"/>
    <property type="match status" value="1"/>
</dbReference>
<feature type="transmembrane region" description="Helical" evidence="7">
    <location>
        <begin position="62"/>
        <end position="84"/>
    </location>
</feature>
<comment type="similarity">
    <text evidence="2">Belongs to the polysaccharide synthase family.</text>
</comment>